<keyword evidence="4" id="KW-0732">Signal</keyword>
<dbReference type="Pfam" id="PF04080">
    <property type="entry name" value="Per1"/>
    <property type="match status" value="1"/>
</dbReference>
<keyword evidence="10" id="KW-1185">Reference proteome</keyword>
<protein>
    <recommendedName>
        <fullName evidence="7">Post-GPI attachment to proteins factor 3</fullName>
    </recommendedName>
</protein>
<comment type="function">
    <text evidence="7">Involved in the lipid remodeling steps of GPI-anchor maturation.</text>
</comment>
<evidence type="ECO:0000313" key="11">
    <source>
        <dbReference type="Proteomes" id="UP000281549"/>
    </source>
</evidence>
<keyword evidence="5 7" id="KW-1133">Transmembrane helix</keyword>
<evidence type="ECO:0000313" key="10">
    <source>
        <dbReference type="Proteomes" id="UP000030755"/>
    </source>
</evidence>
<keyword evidence="3 7" id="KW-0812">Transmembrane</keyword>
<keyword evidence="7" id="KW-0256">Endoplasmic reticulum</keyword>
<comment type="caution">
    <text evidence="7">Lacks conserved residue(s) required for the propagation of feature annotation.</text>
</comment>
<name>A0A075AX79_ROZAC</name>
<evidence type="ECO:0000256" key="2">
    <source>
        <dbReference type="ARBA" id="ARBA00022502"/>
    </source>
</evidence>
<reference evidence="9" key="3">
    <citation type="submission" date="2018-08" db="EMBL/GenBank/DDBJ databases">
        <title>Leveraging single-cell genomics to expand the Fungal Tree of Life.</title>
        <authorList>
            <consortium name="DOE Joint Genome Institute"/>
            <person name="Ahrendt S.R."/>
            <person name="Quandt C.A."/>
            <person name="Ciobanu D."/>
            <person name="Clum A."/>
            <person name="Salamov A."/>
            <person name="Andreopoulos B."/>
            <person name="Cheng J.-F."/>
            <person name="Woyke T."/>
            <person name="Pelin A."/>
            <person name="Henrissat B."/>
            <person name="Reynolds N."/>
            <person name="Benny G.L."/>
            <person name="Smith M.E."/>
            <person name="James T.Y."/>
            <person name="Grigoriev I.V."/>
        </authorList>
    </citation>
    <scope>NUCLEOTIDE SEQUENCE</scope>
    <source>
        <strain evidence="9">CSF55</strain>
    </source>
</reference>
<evidence type="ECO:0000256" key="3">
    <source>
        <dbReference type="ARBA" id="ARBA00022692"/>
    </source>
</evidence>
<accession>A0A075AX79</accession>
<evidence type="ECO:0000256" key="4">
    <source>
        <dbReference type="ARBA" id="ARBA00022729"/>
    </source>
</evidence>
<dbReference type="GO" id="GO:0005789">
    <property type="term" value="C:endoplasmic reticulum membrane"/>
    <property type="evidence" value="ECO:0007669"/>
    <property type="project" value="UniProtKB-SubCell"/>
</dbReference>
<keyword evidence="6 7" id="KW-0472">Membrane</keyword>
<proteinExistence type="inferred from homology"/>
<dbReference type="EMBL" id="ML005021">
    <property type="protein sequence ID" value="RKP20793.1"/>
    <property type="molecule type" value="Genomic_DNA"/>
</dbReference>
<evidence type="ECO:0000256" key="1">
    <source>
        <dbReference type="ARBA" id="ARBA00004127"/>
    </source>
</evidence>
<keyword evidence="2 7" id="KW-0337">GPI-anchor biosynthesis</keyword>
<dbReference type="GO" id="GO:0006506">
    <property type="term" value="P:GPI anchor biosynthetic process"/>
    <property type="evidence" value="ECO:0007669"/>
    <property type="project" value="UniProtKB-KW"/>
</dbReference>
<evidence type="ECO:0000313" key="8">
    <source>
        <dbReference type="EMBL" id="EPZ34749.1"/>
    </source>
</evidence>
<dbReference type="Proteomes" id="UP000030755">
    <property type="component" value="Unassembled WGS sequence"/>
</dbReference>
<feature type="transmembrane region" description="Helical" evidence="7">
    <location>
        <begin position="114"/>
        <end position="132"/>
    </location>
</feature>
<dbReference type="STRING" id="988480.A0A075AX79"/>
<evidence type="ECO:0000256" key="7">
    <source>
        <dbReference type="RuleBase" id="RU365066"/>
    </source>
</evidence>
<evidence type="ECO:0000256" key="5">
    <source>
        <dbReference type="ARBA" id="ARBA00022989"/>
    </source>
</evidence>
<reference evidence="8 10" key="1">
    <citation type="journal article" date="2013" name="Curr. Biol.">
        <title>Shared signatures of parasitism and phylogenomics unite Cryptomycota and microsporidia.</title>
        <authorList>
            <person name="James T.Y."/>
            <person name="Pelin A."/>
            <person name="Bonen L."/>
            <person name="Ahrendt S."/>
            <person name="Sain D."/>
            <person name="Corradi N."/>
            <person name="Stajich J.E."/>
        </authorList>
    </citation>
    <scope>NUCLEOTIDE SEQUENCE [LARGE SCALE GENOMIC DNA]</scope>
    <source>
        <strain evidence="8 10">CSF55</strain>
        <strain evidence="8 10">CSF55</strain>
    </source>
</reference>
<feature type="transmembrane region" description="Helical" evidence="7">
    <location>
        <begin position="24"/>
        <end position="45"/>
    </location>
</feature>
<reference evidence="11" key="2">
    <citation type="journal article" date="2018" name="Nat. Microbiol.">
        <title>Leveraging single-cell genomics to expand the fungal tree of life.</title>
        <authorList>
            <person name="Ahrendt S.R."/>
            <person name="Quandt C.A."/>
            <person name="Ciobanu D."/>
            <person name="Clum A."/>
            <person name="Salamov A."/>
            <person name="Andreopoulos B."/>
            <person name="Cheng J.F."/>
            <person name="Woyke T."/>
            <person name="Pelin A."/>
            <person name="Henrissat B."/>
            <person name="Reynolds N.K."/>
            <person name="Benny G.L."/>
            <person name="Smith M.E."/>
            <person name="James T.Y."/>
            <person name="Grigoriev I.V."/>
        </authorList>
    </citation>
    <scope>NUCLEOTIDE SEQUENCE [LARGE SCALE GENOMIC DNA]</scope>
    <source>
        <strain evidence="11">CSF55</strain>
    </source>
</reference>
<gene>
    <name evidence="8" type="ORF">O9G_004116</name>
    <name evidence="9" type="ORF">ROZALSC1DRAFT_27755</name>
</gene>
<dbReference type="InterPro" id="IPR007217">
    <property type="entry name" value="Per1-like"/>
</dbReference>
<evidence type="ECO:0000256" key="6">
    <source>
        <dbReference type="ARBA" id="ARBA00023136"/>
    </source>
</evidence>
<comment type="similarity">
    <text evidence="7">Belongs to the PGAP3 family.</text>
</comment>
<organism evidence="8 10">
    <name type="scientific">Rozella allomycis (strain CSF55)</name>
    <dbReference type="NCBI Taxonomy" id="988480"/>
    <lineage>
        <taxon>Eukaryota</taxon>
        <taxon>Fungi</taxon>
        <taxon>Fungi incertae sedis</taxon>
        <taxon>Cryptomycota</taxon>
        <taxon>Cryptomycota incertae sedis</taxon>
        <taxon>Rozella</taxon>
    </lineage>
</organism>
<sequence length="146" mass="17806">MINQTENDLKQNNRIHQYFGKWPFYRIFGMQEFASVLFSIGNLIVHYRGFIILRSSMSNRYYMKPFYLVNSLLNMNCWVWSTIFHARDTPRTERMDYFSVFDFPPYNLLIDAHSLWHLSTIPLVSLWYRFLLQDGRYEALRRKQLL</sequence>
<dbReference type="PANTHER" id="PTHR13148:SF0">
    <property type="entry name" value="POST-GPI ATTACHMENT TO PROTEINS FACTOR 3"/>
    <property type="match status" value="1"/>
</dbReference>
<feature type="transmembrane region" description="Helical" evidence="7">
    <location>
        <begin position="66"/>
        <end position="86"/>
    </location>
</feature>
<dbReference type="AlphaFoldDB" id="A0A075AX79"/>
<dbReference type="OrthoDB" id="419770at2759"/>
<dbReference type="EMBL" id="KE560919">
    <property type="protein sequence ID" value="EPZ34749.1"/>
    <property type="molecule type" value="Genomic_DNA"/>
</dbReference>
<dbReference type="Proteomes" id="UP000281549">
    <property type="component" value="Unassembled WGS sequence"/>
</dbReference>
<evidence type="ECO:0000313" key="9">
    <source>
        <dbReference type="EMBL" id="RKP20793.1"/>
    </source>
</evidence>
<dbReference type="PANTHER" id="PTHR13148">
    <property type="entry name" value="PER1-RELATED"/>
    <property type="match status" value="1"/>
</dbReference>
<dbReference type="GO" id="GO:0016788">
    <property type="term" value="F:hydrolase activity, acting on ester bonds"/>
    <property type="evidence" value="ECO:0007669"/>
    <property type="project" value="TreeGrafter"/>
</dbReference>
<comment type="subcellular location">
    <subcellularLocation>
        <location evidence="1">Endomembrane system</location>
        <topology evidence="1">Multi-pass membrane protein</topology>
    </subcellularLocation>
    <subcellularLocation>
        <location evidence="7">Endoplasmic reticulum membrane</location>
        <topology evidence="7">Multi-pass membrane protein</topology>
    </subcellularLocation>
</comment>
<dbReference type="HOGENOM" id="CLU_1778526_0_0_1"/>